<dbReference type="OrthoDB" id="3387628at2"/>
<dbReference type="InterPro" id="IPR010310">
    <property type="entry name" value="T7SS_ESAT-6-like"/>
</dbReference>
<dbReference type="EMBL" id="CP006365">
    <property type="protein sequence ID" value="AGU15741.1"/>
    <property type="molecule type" value="Genomic_DNA"/>
</dbReference>
<dbReference type="NCBIfam" id="TIGR03930">
    <property type="entry name" value="WXG100_ESAT6"/>
    <property type="match status" value="1"/>
</dbReference>
<dbReference type="STRING" id="1348662.CARG_08130"/>
<keyword evidence="3" id="KW-1185">Reference proteome</keyword>
<dbReference type="HOGENOM" id="CLU_151185_3_4_11"/>
<sequence length="96" mass="10364">MNSAIKYQFGAIEAAAADINASSGQINAMLDDLKRGIQPMVATWEGDSATAYQEAQMKWDKAAAELNQILATIAQAVRQGNDHMSEMNRAAASSWM</sequence>
<dbReference type="Proteomes" id="UP000016943">
    <property type="component" value="Chromosome"/>
</dbReference>
<evidence type="ECO:0000313" key="3">
    <source>
        <dbReference type="Proteomes" id="UP000016943"/>
    </source>
</evidence>
<dbReference type="RefSeq" id="WP_021012133.1">
    <property type="nucleotide sequence ID" value="NC_022198.1"/>
</dbReference>
<dbReference type="InterPro" id="IPR036689">
    <property type="entry name" value="ESAT-6-like_sf"/>
</dbReference>
<name>U3GZ86_9CORY</name>
<organism evidence="2 3">
    <name type="scientific">Corynebacterium argentoratense DSM 44202</name>
    <dbReference type="NCBI Taxonomy" id="1348662"/>
    <lineage>
        <taxon>Bacteria</taxon>
        <taxon>Bacillati</taxon>
        <taxon>Actinomycetota</taxon>
        <taxon>Actinomycetes</taxon>
        <taxon>Mycobacteriales</taxon>
        <taxon>Corynebacteriaceae</taxon>
        <taxon>Corynebacterium</taxon>
    </lineage>
</organism>
<dbReference type="SUPFAM" id="SSF140453">
    <property type="entry name" value="EsxAB dimer-like"/>
    <property type="match status" value="1"/>
</dbReference>
<dbReference type="GeneID" id="78250371"/>
<accession>U3GZ86</accession>
<proteinExistence type="inferred from homology"/>
<evidence type="ECO:0000313" key="2">
    <source>
        <dbReference type="EMBL" id="AGU15741.1"/>
    </source>
</evidence>
<reference evidence="2 3" key="1">
    <citation type="journal article" date="2013" name="Genome Announc.">
        <title>Whole-Genome Sequence of the Clinical Strain Corynebacterium argentoratense DSM 44202, Isolated from a Human Throat Specimen.</title>
        <authorList>
            <person name="Bomholt C."/>
            <person name="Glaub A."/>
            <person name="Gravermann K."/>
            <person name="Albersmeier A."/>
            <person name="Brinkrolf K."/>
            <person name="Ruckert C."/>
            <person name="Tauch A."/>
        </authorList>
    </citation>
    <scope>NUCLEOTIDE SEQUENCE [LARGE SCALE GENOMIC DNA]</scope>
    <source>
        <strain evidence="2">DSM 44202</strain>
    </source>
</reference>
<dbReference type="PATRIC" id="fig|1348662.3.peg.1608"/>
<gene>
    <name evidence="2" type="ORF">CARG_08130</name>
</gene>
<dbReference type="eggNOG" id="COG4842">
    <property type="taxonomic scope" value="Bacteria"/>
</dbReference>
<evidence type="ECO:0000256" key="1">
    <source>
        <dbReference type="RuleBase" id="RU362001"/>
    </source>
</evidence>
<dbReference type="KEGG" id="caz:CARG_08130"/>
<protein>
    <recommendedName>
        <fullName evidence="1">ESAT-6-like protein</fullName>
    </recommendedName>
</protein>
<dbReference type="Gene3D" id="1.10.287.1060">
    <property type="entry name" value="ESAT-6-like"/>
    <property type="match status" value="1"/>
</dbReference>
<dbReference type="Pfam" id="PF06013">
    <property type="entry name" value="WXG100"/>
    <property type="match status" value="1"/>
</dbReference>
<comment type="similarity">
    <text evidence="1">Belongs to the WXG100 family.</text>
</comment>
<dbReference type="AlphaFoldDB" id="U3GZ86"/>